<dbReference type="PANTHER" id="PTHR24223:SF399">
    <property type="entry name" value="ABC TRANSPORTER ATNG"/>
    <property type="match status" value="1"/>
</dbReference>
<dbReference type="PANTHER" id="PTHR24223">
    <property type="entry name" value="ATP-BINDING CASSETTE SUB-FAMILY C"/>
    <property type="match status" value="1"/>
</dbReference>
<keyword evidence="6 7" id="KW-0472">Membrane</keyword>
<dbReference type="InterPro" id="IPR036640">
    <property type="entry name" value="ABC1_TM_sf"/>
</dbReference>
<dbReference type="Proteomes" id="UP001165205">
    <property type="component" value="Unassembled WGS sequence"/>
</dbReference>
<dbReference type="GO" id="GO:0042626">
    <property type="term" value="F:ATPase-coupled transmembrane transporter activity"/>
    <property type="evidence" value="ECO:0007669"/>
    <property type="project" value="TreeGrafter"/>
</dbReference>
<dbReference type="GO" id="GO:0005524">
    <property type="term" value="F:ATP binding"/>
    <property type="evidence" value="ECO:0007669"/>
    <property type="project" value="UniProtKB-KW"/>
</dbReference>
<evidence type="ECO:0000313" key="10">
    <source>
        <dbReference type="Proteomes" id="UP001165205"/>
    </source>
</evidence>
<comment type="subcellular location">
    <subcellularLocation>
        <location evidence="1">Membrane</location>
        <topology evidence="1">Multi-pass membrane protein</topology>
    </subcellularLocation>
</comment>
<gene>
    <name evidence="9" type="ORF">Aory04_000052500</name>
</gene>
<evidence type="ECO:0000256" key="6">
    <source>
        <dbReference type="ARBA" id="ARBA00023136"/>
    </source>
</evidence>
<dbReference type="InterPro" id="IPR017871">
    <property type="entry name" value="ABC_transporter-like_CS"/>
</dbReference>
<dbReference type="SUPFAM" id="SSF52540">
    <property type="entry name" value="P-loop containing nucleoside triphosphate hydrolases"/>
    <property type="match status" value="1"/>
</dbReference>
<evidence type="ECO:0000313" key="9">
    <source>
        <dbReference type="EMBL" id="GMG22990.1"/>
    </source>
</evidence>
<dbReference type="InterPro" id="IPR003439">
    <property type="entry name" value="ABC_transporter-like_ATP-bd"/>
</dbReference>
<comment type="caution">
    <text evidence="9">The sequence shown here is derived from an EMBL/GenBank/DDBJ whole genome shotgun (WGS) entry which is preliminary data.</text>
</comment>
<keyword evidence="5 7" id="KW-1133">Transmembrane helix</keyword>
<keyword evidence="4" id="KW-0067">ATP-binding</keyword>
<evidence type="ECO:0000259" key="8">
    <source>
        <dbReference type="PROSITE" id="PS50893"/>
    </source>
</evidence>
<evidence type="ECO:0000256" key="4">
    <source>
        <dbReference type="ARBA" id="ARBA00022840"/>
    </source>
</evidence>
<organism evidence="9 10">
    <name type="scientific">Aspergillus oryzae</name>
    <name type="common">Yellow koji mold</name>
    <dbReference type="NCBI Taxonomy" id="5062"/>
    <lineage>
        <taxon>Eukaryota</taxon>
        <taxon>Fungi</taxon>
        <taxon>Dikarya</taxon>
        <taxon>Ascomycota</taxon>
        <taxon>Pezizomycotina</taxon>
        <taxon>Eurotiomycetes</taxon>
        <taxon>Eurotiomycetidae</taxon>
        <taxon>Eurotiales</taxon>
        <taxon>Aspergillaceae</taxon>
        <taxon>Aspergillus</taxon>
        <taxon>Aspergillus subgen. Circumdati</taxon>
    </lineage>
</organism>
<keyword evidence="2 7" id="KW-0812">Transmembrane</keyword>
<dbReference type="Gene3D" id="3.40.50.300">
    <property type="entry name" value="P-loop containing nucleotide triphosphate hydrolases"/>
    <property type="match status" value="1"/>
</dbReference>
<dbReference type="PROSITE" id="PS50893">
    <property type="entry name" value="ABC_TRANSPORTER_2"/>
    <property type="match status" value="1"/>
</dbReference>
<proteinExistence type="predicted"/>
<evidence type="ECO:0000256" key="7">
    <source>
        <dbReference type="SAM" id="Phobius"/>
    </source>
</evidence>
<dbReference type="GO" id="GO:0016020">
    <property type="term" value="C:membrane"/>
    <property type="evidence" value="ECO:0007669"/>
    <property type="project" value="UniProtKB-SubCell"/>
</dbReference>
<dbReference type="PROSITE" id="PS00211">
    <property type="entry name" value="ABC_TRANSPORTER_1"/>
    <property type="match status" value="1"/>
</dbReference>
<keyword evidence="3" id="KW-0547">Nucleotide-binding</keyword>
<evidence type="ECO:0000256" key="1">
    <source>
        <dbReference type="ARBA" id="ARBA00004141"/>
    </source>
</evidence>
<dbReference type="AlphaFoldDB" id="A0AAN4Y8H4"/>
<dbReference type="InterPro" id="IPR027417">
    <property type="entry name" value="P-loop_NTPase"/>
</dbReference>
<sequence>MLSKLDTAQKPFYLLLSIQRWLSLVLNLIVAALTVLIVGAALALRKHVDPGLLGVALVMMIDLGQVLSELIQNWTLLETSLGAIARIKDFAESTPSEEKDLGVQVQEPTPEWPRHGEIVFADTSIACLSQEPFLFPGTIRQNADPLKMLASQDIISALQCVGVWNALLAHHDGDGEPVLDAKLNEKALSQGQKQLFCLARALLKKSKILLLDEPTSSLDTDTDARVQKVVRESFSDCTVIMVAHRIHTLLDFDRVVVLDSGRIIESGHPRELLGRPDGAFAKLLKLES</sequence>
<name>A0AAN4Y8H4_ASPOZ</name>
<dbReference type="InterPro" id="IPR050173">
    <property type="entry name" value="ABC_transporter_C-like"/>
</dbReference>
<reference evidence="9" key="1">
    <citation type="submission" date="2023-04" db="EMBL/GenBank/DDBJ databases">
        <title>Aspergillus oryzae NBRC 4228.</title>
        <authorList>
            <person name="Ichikawa N."/>
            <person name="Sato H."/>
            <person name="Tonouchi N."/>
        </authorList>
    </citation>
    <scope>NUCLEOTIDE SEQUENCE</scope>
    <source>
        <strain evidence="9">NBRC 4228</strain>
    </source>
</reference>
<dbReference type="SUPFAM" id="SSF90123">
    <property type="entry name" value="ABC transporter transmembrane region"/>
    <property type="match status" value="1"/>
</dbReference>
<protein>
    <submittedName>
        <fullName evidence="9">Unnamed protein product</fullName>
    </submittedName>
</protein>
<dbReference type="GO" id="GO:0016887">
    <property type="term" value="F:ATP hydrolysis activity"/>
    <property type="evidence" value="ECO:0007669"/>
    <property type="project" value="InterPro"/>
</dbReference>
<dbReference type="EMBL" id="BSYA01000003">
    <property type="protein sequence ID" value="GMG22990.1"/>
    <property type="molecule type" value="Genomic_DNA"/>
</dbReference>
<feature type="domain" description="ABC transporter" evidence="8">
    <location>
        <begin position="58"/>
        <end position="285"/>
    </location>
</feature>
<dbReference type="Pfam" id="PF00005">
    <property type="entry name" value="ABC_tran"/>
    <property type="match status" value="1"/>
</dbReference>
<evidence type="ECO:0000256" key="2">
    <source>
        <dbReference type="ARBA" id="ARBA00022692"/>
    </source>
</evidence>
<evidence type="ECO:0000256" key="3">
    <source>
        <dbReference type="ARBA" id="ARBA00022741"/>
    </source>
</evidence>
<feature type="transmembrane region" description="Helical" evidence="7">
    <location>
        <begin position="21"/>
        <end position="44"/>
    </location>
</feature>
<evidence type="ECO:0000256" key="5">
    <source>
        <dbReference type="ARBA" id="ARBA00022989"/>
    </source>
</evidence>
<accession>A0AAN4Y8H4</accession>
<dbReference type="Gene3D" id="1.20.1560.10">
    <property type="entry name" value="ABC transporter type 1, transmembrane domain"/>
    <property type="match status" value="1"/>
</dbReference>